<dbReference type="RefSeq" id="WP_043019650.1">
    <property type="nucleotide sequence ID" value="NZ_AACKMW020000050.1"/>
</dbReference>
<proteinExistence type="predicted"/>
<dbReference type="SUPFAM" id="SSF53335">
    <property type="entry name" value="S-adenosyl-L-methionine-dependent methyltransferases"/>
    <property type="match status" value="1"/>
</dbReference>
<comment type="caution">
    <text evidence="2">The sequence shown here is derived from an EMBL/GenBank/DDBJ whole genome shotgun (WGS) entry which is preliminary data.</text>
</comment>
<dbReference type="PROSITE" id="PS00092">
    <property type="entry name" value="N6_MTASE"/>
    <property type="match status" value="1"/>
</dbReference>
<keyword evidence="3" id="KW-1185">Reference proteome</keyword>
<dbReference type="InterPro" id="IPR029063">
    <property type="entry name" value="SAM-dependent_MTases_sf"/>
</dbReference>
<dbReference type="InterPro" id="IPR002052">
    <property type="entry name" value="DNA_methylase_N6_adenine_CS"/>
</dbReference>
<dbReference type="EMBL" id="AACKMW020000050">
    <property type="protein sequence ID" value="MPB99867.1"/>
    <property type="molecule type" value="Genomic_DNA"/>
</dbReference>
<dbReference type="Gene3D" id="3.40.50.150">
    <property type="entry name" value="Vaccinia Virus protein VP39"/>
    <property type="match status" value="1"/>
</dbReference>
<dbReference type="Pfam" id="PF13708">
    <property type="entry name" value="DUF4942"/>
    <property type="match status" value="1"/>
</dbReference>
<protein>
    <submittedName>
        <fullName evidence="2">DUF4942 domain-containing protein</fullName>
    </submittedName>
</protein>
<reference evidence="2" key="1">
    <citation type="submission" date="2019-08" db="EMBL/GenBank/DDBJ databases">
        <title>Rapid identification of Enteric Bacteria from Whole Genome Sequences (WGS) using Average Nucleotide Identity (ANI).</title>
        <authorList>
            <person name="Lane C."/>
        </authorList>
    </citation>
    <scope>NUCLEOTIDE SEQUENCE [LARGE SCALE GENOMIC DNA]</scope>
    <source>
        <strain evidence="2">2010D-8461</strain>
    </source>
</reference>
<name>A0ABW9N6G7_9BACT</name>
<feature type="domain" description="DUF4942" evidence="1">
    <location>
        <begin position="277"/>
        <end position="478"/>
    </location>
</feature>
<dbReference type="InterPro" id="IPR031339">
    <property type="entry name" value="DUF4942"/>
</dbReference>
<gene>
    <name evidence="2" type="ORF">A0Z09_007445</name>
</gene>
<accession>A0ABW9N6G7</accession>
<evidence type="ECO:0000259" key="1">
    <source>
        <dbReference type="Pfam" id="PF13708"/>
    </source>
</evidence>
<dbReference type="Proteomes" id="UP000364097">
    <property type="component" value="Unassembled WGS sequence"/>
</dbReference>
<organism evidence="2 3">
    <name type="scientific">Campylobacter subantarcticus</name>
    <dbReference type="NCBI Taxonomy" id="497724"/>
    <lineage>
        <taxon>Bacteria</taxon>
        <taxon>Pseudomonadati</taxon>
        <taxon>Campylobacterota</taxon>
        <taxon>Epsilonproteobacteria</taxon>
        <taxon>Campylobacterales</taxon>
        <taxon>Campylobacteraceae</taxon>
        <taxon>Campylobacter</taxon>
    </lineage>
</organism>
<evidence type="ECO:0000313" key="3">
    <source>
        <dbReference type="Proteomes" id="UP000364097"/>
    </source>
</evidence>
<evidence type="ECO:0000313" key="2">
    <source>
        <dbReference type="EMBL" id="MPB99867.1"/>
    </source>
</evidence>
<sequence>MSYTSKLIKILKEKNQDFEWYPTTEEMIEALASQLKHIHSVLDIGAGDGRVLKSLENKLNIDELYSIEKSLPLIQQMDMSILNIGRDFFTTSIVEKTVDLVFCNPPYSEYEKWVCRILKEGNFKYFAFVIPRRWRDNLDISRIIKSRKLNLIFSQNFDFFNAERRARAKVELLIFKKEYKDNSFENFLKEHFQLSCLDFNEKIYSYERLDKERKSLSDETKLIDKEKIIDFLIQKYNEDMQKCIISIKNLSMIDNNIYSYLDLSKETILKGVERMLKDLRALYWGEIFNKLEVITSKVIEEYRHEISSSVISNSSIDFTRDNLESVLIWFIKNANIYIEKSYLAFFDKLSIKDNALMYKSNERFLYSQWRYTKEAEGKELGQVPLKLDYRIVVPNIARDFNYSCSQSFLNDLKVMAHNLGYKFKFSYNFVFRCGESGTMYFENGDVFFEWKAYKNTNVHFKFSQEFMAKFNLAVGRLRKWFSSKKEAKQEFSNVKDEIIDEIFEKSLLLDFKNCQNLLLGS</sequence>